<sequence>MELTGLRRRRGLLSPAPELAPPFPANPRRVRSPAEMGRRSSPSSALNACSHAWRAGSESWARVERDVRLTMGSH</sequence>
<dbReference type="AlphaFoldDB" id="Q69J20"/>
<gene>
    <name evidence="2" type="ORF">OSJNBa0030A22.37</name>
    <name evidence="3" type="ORF">OSJNBb0003M19.5</name>
</gene>
<feature type="region of interest" description="Disordered" evidence="1">
    <location>
        <begin position="1"/>
        <end position="46"/>
    </location>
</feature>
<feature type="compositionally biased region" description="Basic residues" evidence="1">
    <location>
        <begin position="1"/>
        <end position="11"/>
    </location>
</feature>
<name>Q69J20_ORYSJ</name>
<dbReference type="EMBL" id="AP006460">
    <property type="protein sequence ID" value="BAD32040.1"/>
    <property type="molecule type" value="Genomic_DNA"/>
</dbReference>
<evidence type="ECO:0000313" key="4">
    <source>
        <dbReference type="Proteomes" id="UP000000763"/>
    </source>
</evidence>
<evidence type="ECO:0000313" key="3">
    <source>
        <dbReference type="EMBL" id="BAD32040.1"/>
    </source>
</evidence>
<dbReference type="EMBL" id="AP006456">
    <property type="protein sequence ID" value="BAD32017.1"/>
    <property type="molecule type" value="Genomic_DNA"/>
</dbReference>
<protein>
    <submittedName>
        <fullName evidence="3">Uncharacterized protein</fullName>
    </submittedName>
</protein>
<evidence type="ECO:0000313" key="2">
    <source>
        <dbReference type="EMBL" id="BAD32017.1"/>
    </source>
</evidence>
<accession>Q69J20</accession>
<reference evidence="2" key="1">
    <citation type="submission" date="2003-05" db="EMBL/GenBank/DDBJ databases">
        <title>Oryza sativa nipponbare(GA3) genomic DNA, chromosome 7, BAC clone:OSJNBa0030A22.</title>
        <authorList>
            <person name="Sasaki T."/>
            <person name="Matsumoto T."/>
            <person name="Katayose Y."/>
        </authorList>
    </citation>
    <scope>NUCLEOTIDE SEQUENCE</scope>
</reference>
<evidence type="ECO:0000256" key="1">
    <source>
        <dbReference type="SAM" id="MobiDB-lite"/>
    </source>
</evidence>
<reference evidence="4" key="3">
    <citation type="journal article" date="2005" name="Nature">
        <title>The map-based sequence of the rice genome.</title>
        <authorList>
            <consortium name="International rice genome sequencing project (IRGSP)"/>
            <person name="Matsumoto T."/>
            <person name="Wu J."/>
            <person name="Kanamori H."/>
            <person name="Katayose Y."/>
            <person name="Fujisawa M."/>
            <person name="Namiki N."/>
            <person name="Mizuno H."/>
            <person name="Yamamoto K."/>
            <person name="Antonio B.A."/>
            <person name="Baba T."/>
            <person name="Sakata K."/>
            <person name="Nagamura Y."/>
            <person name="Aoki H."/>
            <person name="Arikawa K."/>
            <person name="Arita K."/>
            <person name="Bito T."/>
            <person name="Chiden Y."/>
            <person name="Fujitsuka N."/>
            <person name="Fukunaka R."/>
            <person name="Hamada M."/>
            <person name="Harada C."/>
            <person name="Hayashi A."/>
            <person name="Hijishita S."/>
            <person name="Honda M."/>
            <person name="Hosokawa S."/>
            <person name="Ichikawa Y."/>
            <person name="Idonuma A."/>
            <person name="Iijima M."/>
            <person name="Ikeda M."/>
            <person name="Ikeno M."/>
            <person name="Ito K."/>
            <person name="Ito S."/>
            <person name="Ito T."/>
            <person name="Ito Y."/>
            <person name="Ito Y."/>
            <person name="Iwabuchi A."/>
            <person name="Kamiya K."/>
            <person name="Karasawa W."/>
            <person name="Kurita K."/>
            <person name="Katagiri S."/>
            <person name="Kikuta A."/>
            <person name="Kobayashi H."/>
            <person name="Kobayashi N."/>
            <person name="Machita K."/>
            <person name="Maehara T."/>
            <person name="Masukawa M."/>
            <person name="Mizubayashi T."/>
            <person name="Mukai Y."/>
            <person name="Nagasaki H."/>
            <person name="Nagata Y."/>
            <person name="Naito S."/>
            <person name="Nakashima M."/>
            <person name="Nakama Y."/>
            <person name="Nakamichi Y."/>
            <person name="Nakamura M."/>
            <person name="Meguro A."/>
            <person name="Negishi M."/>
            <person name="Ohta I."/>
            <person name="Ohta T."/>
            <person name="Okamoto M."/>
            <person name="Ono N."/>
            <person name="Saji S."/>
            <person name="Sakaguchi M."/>
            <person name="Sakai K."/>
            <person name="Shibata M."/>
            <person name="Shimokawa T."/>
            <person name="Song J."/>
            <person name="Takazaki Y."/>
            <person name="Terasawa K."/>
            <person name="Tsugane M."/>
            <person name="Tsuji K."/>
            <person name="Ueda S."/>
            <person name="Waki K."/>
            <person name="Yamagata H."/>
            <person name="Yamamoto M."/>
            <person name="Yamamoto S."/>
            <person name="Yamane H."/>
            <person name="Yoshiki S."/>
            <person name="Yoshihara R."/>
            <person name="Yukawa K."/>
            <person name="Zhong H."/>
            <person name="Yano M."/>
            <person name="Yuan Q."/>
            <person name="Ouyang S."/>
            <person name="Liu J."/>
            <person name="Jones K.M."/>
            <person name="Gansberger K."/>
            <person name="Moffat K."/>
            <person name="Hill J."/>
            <person name="Bera J."/>
            <person name="Fadrosh D."/>
            <person name="Jin S."/>
            <person name="Johri S."/>
            <person name="Kim M."/>
            <person name="Overton L."/>
            <person name="Reardon M."/>
            <person name="Tsitrin T."/>
            <person name="Vuong H."/>
            <person name="Weaver B."/>
            <person name="Ciecko A."/>
            <person name="Tallon L."/>
            <person name="Jackson J."/>
            <person name="Pai G."/>
            <person name="Aken S.V."/>
            <person name="Utterback T."/>
            <person name="Reidmuller S."/>
            <person name="Feldblyum T."/>
            <person name="Hsiao J."/>
            <person name="Zismann V."/>
            <person name="Iobst S."/>
            <person name="de Vazeille A.R."/>
            <person name="Buell C.R."/>
            <person name="Ying K."/>
            <person name="Li Y."/>
            <person name="Lu T."/>
            <person name="Huang Y."/>
            <person name="Zhao Q."/>
            <person name="Feng Q."/>
            <person name="Zhang L."/>
            <person name="Zhu J."/>
            <person name="Weng Q."/>
            <person name="Mu J."/>
            <person name="Lu Y."/>
            <person name="Fan D."/>
            <person name="Liu Y."/>
            <person name="Guan J."/>
            <person name="Zhang Y."/>
            <person name="Yu S."/>
            <person name="Liu X."/>
            <person name="Zhang Y."/>
            <person name="Hong G."/>
            <person name="Han B."/>
            <person name="Choisne N."/>
            <person name="Demange N."/>
            <person name="Orjeda G."/>
            <person name="Samain S."/>
            <person name="Cattolico L."/>
            <person name="Pelletier E."/>
            <person name="Couloux A."/>
            <person name="Segurens B."/>
            <person name="Wincker P."/>
            <person name="D'Hont A."/>
            <person name="Scarpelli C."/>
            <person name="Weissenbach J."/>
            <person name="Salanoubat M."/>
            <person name="Quetier F."/>
            <person name="Yu Y."/>
            <person name="Kim H.R."/>
            <person name="Rambo T."/>
            <person name="Currie J."/>
            <person name="Collura K."/>
            <person name="Luo M."/>
            <person name="Yang T."/>
            <person name="Ammiraju J.S.S."/>
            <person name="Engler F."/>
            <person name="Soderlund C."/>
            <person name="Wing R.A."/>
            <person name="Palmer L.E."/>
            <person name="de la Bastide M."/>
            <person name="Spiegel L."/>
            <person name="Nascimento L."/>
            <person name="Zutavern T."/>
            <person name="O'Shaughnessy A."/>
            <person name="Dike S."/>
            <person name="Dedhia N."/>
            <person name="Preston R."/>
            <person name="Balija V."/>
            <person name="McCombie W.R."/>
            <person name="Chow T."/>
            <person name="Chen H."/>
            <person name="Chung M."/>
            <person name="Chen C."/>
            <person name="Shaw J."/>
            <person name="Wu H."/>
            <person name="Hsiao K."/>
            <person name="Chao Y."/>
            <person name="Chu M."/>
            <person name="Cheng C."/>
            <person name="Hour A."/>
            <person name="Lee P."/>
            <person name="Lin S."/>
            <person name="Lin Y."/>
            <person name="Liou J."/>
            <person name="Liu S."/>
            <person name="Hsing Y."/>
            <person name="Raghuvanshi S."/>
            <person name="Mohanty A."/>
            <person name="Bharti A.K."/>
            <person name="Gaur A."/>
            <person name="Gupta V."/>
            <person name="Kumar D."/>
            <person name="Ravi V."/>
            <person name="Vij S."/>
            <person name="Kapur A."/>
            <person name="Khurana P."/>
            <person name="Khurana P."/>
            <person name="Khurana J.P."/>
            <person name="Tyagi A.K."/>
            <person name="Gaikwad K."/>
            <person name="Singh A."/>
            <person name="Dalal V."/>
            <person name="Srivastava S."/>
            <person name="Dixit A."/>
            <person name="Pal A.K."/>
            <person name="Ghazi I.A."/>
            <person name="Yadav M."/>
            <person name="Pandit A."/>
            <person name="Bhargava A."/>
            <person name="Sureshbabu K."/>
            <person name="Batra K."/>
            <person name="Sharma T.R."/>
            <person name="Mohapatra T."/>
            <person name="Singh N.K."/>
            <person name="Messing J."/>
            <person name="Nelson A.B."/>
            <person name="Fuks G."/>
            <person name="Kavchok S."/>
            <person name="Keizer G."/>
            <person name="Linton E."/>
            <person name="Llaca V."/>
            <person name="Song R."/>
            <person name="Tanyolac B."/>
            <person name="Young S."/>
            <person name="Ho-Il K."/>
            <person name="Hahn J.H."/>
            <person name="Sangsakoo G."/>
            <person name="Vanavichit A."/>
            <person name="de Mattos Luiz.A.T."/>
            <person name="Zimmer P.D."/>
            <person name="Malone G."/>
            <person name="Dellagostin O."/>
            <person name="de Oliveira A.C."/>
            <person name="Bevan M."/>
            <person name="Bancroft I."/>
            <person name="Minx P."/>
            <person name="Cordum H."/>
            <person name="Wilson R."/>
            <person name="Cheng Z."/>
            <person name="Jin W."/>
            <person name="Jiang J."/>
            <person name="Leong S.A."/>
            <person name="Iwama H."/>
            <person name="Gojobori T."/>
            <person name="Itoh T."/>
            <person name="Niimura Y."/>
            <person name="Fujii Y."/>
            <person name="Habara T."/>
            <person name="Sakai H."/>
            <person name="Sato Y."/>
            <person name="Wilson G."/>
            <person name="Kumar K."/>
            <person name="McCouch S."/>
            <person name="Juretic N."/>
            <person name="Hoen D."/>
            <person name="Wright S."/>
            <person name="Bruskiewich R."/>
            <person name="Bureau T."/>
            <person name="Miyao A."/>
            <person name="Hirochika H."/>
            <person name="Nishikawa T."/>
            <person name="Kadowaki K."/>
            <person name="Sugiura M."/>
            <person name="Burr B."/>
            <person name="Sasaki T."/>
        </authorList>
    </citation>
    <scope>NUCLEOTIDE SEQUENCE [LARGE SCALE GENOMIC DNA]</scope>
    <source>
        <strain evidence="4">cv. Nipponbare</strain>
    </source>
</reference>
<reference evidence="4" key="4">
    <citation type="journal article" date="2008" name="Nucleic Acids Res.">
        <title>The rice annotation project database (RAP-DB): 2008 update.</title>
        <authorList>
            <consortium name="The rice annotation project (RAP)"/>
        </authorList>
    </citation>
    <scope>GENOME REANNOTATION</scope>
    <source>
        <strain evidence="4">cv. Nipponbare</strain>
    </source>
</reference>
<reference evidence="3" key="2">
    <citation type="submission" date="2003-05" db="EMBL/GenBank/DDBJ databases">
        <title>Oryza sativa nipponbare(GA3) genomic DNA, chromosome 7, BAC clone:OSJNBb0003M19.</title>
        <authorList>
            <person name="Sasaki T."/>
            <person name="Matsumoto T."/>
            <person name="Katayose Y."/>
        </authorList>
    </citation>
    <scope>NUCLEOTIDE SEQUENCE</scope>
</reference>
<proteinExistence type="predicted"/>
<organism evidence="3 4">
    <name type="scientific">Oryza sativa subsp. japonica</name>
    <name type="common">Rice</name>
    <dbReference type="NCBI Taxonomy" id="39947"/>
    <lineage>
        <taxon>Eukaryota</taxon>
        <taxon>Viridiplantae</taxon>
        <taxon>Streptophyta</taxon>
        <taxon>Embryophyta</taxon>
        <taxon>Tracheophyta</taxon>
        <taxon>Spermatophyta</taxon>
        <taxon>Magnoliopsida</taxon>
        <taxon>Liliopsida</taxon>
        <taxon>Poales</taxon>
        <taxon>Poaceae</taxon>
        <taxon>BOP clade</taxon>
        <taxon>Oryzoideae</taxon>
        <taxon>Oryzeae</taxon>
        <taxon>Oryzinae</taxon>
        <taxon>Oryza</taxon>
        <taxon>Oryza sativa</taxon>
    </lineage>
</organism>
<dbReference type="Proteomes" id="UP000000763">
    <property type="component" value="Chromosome 7"/>
</dbReference>